<evidence type="ECO:0000256" key="2">
    <source>
        <dbReference type="ARBA" id="ARBA00022448"/>
    </source>
</evidence>
<feature type="chain" id="PRO_5039333278" evidence="6">
    <location>
        <begin position="28"/>
        <end position="117"/>
    </location>
</feature>
<proteinExistence type="inferred from homology"/>
<evidence type="ECO:0000256" key="3">
    <source>
        <dbReference type="ARBA" id="ARBA00022723"/>
    </source>
</evidence>
<dbReference type="Pfam" id="PF01297">
    <property type="entry name" value="ZnuA"/>
    <property type="match status" value="1"/>
</dbReference>
<dbReference type="GO" id="GO:0030001">
    <property type="term" value="P:metal ion transport"/>
    <property type="evidence" value="ECO:0007669"/>
    <property type="project" value="InterPro"/>
</dbReference>
<dbReference type="PROSITE" id="PS51257">
    <property type="entry name" value="PROKAR_LIPOPROTEIN"/>
    <property type="match status" value="1"/>
</dbReference>
<comment type="subcellular location">
    <subcellularLocation>
        <location evidence="1">Cell envelope</location>
    </subcellularLocation>
</comment>
<dbReference type="EMBL" id="MRBO01000733">
    <property type="protein sequence ID" value="KAB2582098.1"/>
    <property type="molecule type" value="Genomic_DNA"/>
</dbReference>
<comment type="caution">
    <text evidence="7">The sequence shown here is derived from an EMBL/GenBank/DDBJ whole genome shotgun (WGS) entry which is preliminary data.</text>
</comment>
<protein>
    <submittedName>
        <fullName evidence="7">Metal ABC transporter substrate-binding protein</fullName>
    </submittedName>
</protein>
<keyword evidence="4 6" id="KW-0732">Signal</keyword>
<feature type="non-terminal residue" evidence="7">
    <location>
        <position position="117"/>
    </location>
</feature>
<evidence type="ECO:0000256" key="4">
    <source>
        <dbReference type="ARBA" id="ARBA00022729"/>
    </source>
</evidence>
<dbReference type="GO" id="GO:0030313">
    <property type="term" value="C:cell envelope"/>
    <property type="evidence" value="ECO:0007669"/>
    <property type="project" value="UniProtKB-SubCell"/>
</dbReference>
<dbReference type="InterPro" id="IPR050492">
    <property type="entry name" value="Bact_metal-bind_prot9"/>
</dbReference>
<dbReference type="Gene3D" id="3.40.50.1980">
    <property type="entry name" value="Nitrogenase molybdenum iron protein domain"/>
    <property type="match status" value="1"/>
</dbReference>
<evidence type="ECO:0000313" key="7">
    <source>
        <dbReference type="EMBL" id="KAB2582098.1"/>
    </source>
</evidence>
<dbReference type="Proteomes" id="UP000325576">
    <property type="component" value="Unassembled WGS sequence"/>
</dbReference>
<accession>A0A5N5DVH5</accession>
<dbReference type="PRINTS" id="PR00691">
    <property type="entry name" value="ADHESINB"/>
</dbReference>
<feature type="signal peptide" evidence="6">
    <location>
        <begin position="1"/>
        <end position="27"/>
    </location>
</feature>
<evidence type="ECO:0000256" key="1">
    <source>
        <dbReference type="ARBA" id="ARBA00004196"/>
    </source>
</evidence>
<sequence length="117" mass="12451">MTTRDAKNFRRLGIAALAALLLSSCSAVNSGSDDDRPVVLTTFTVLSDIAQNVAGDHLRVESITKAGAEIHGYEPTPGDIRRASEADLILDNGMNLEAWFAKFVNGLDVPHVVVSDG</sequence>
<evidence type="ECO:0000256" key="5">
    <source>
        <dbReference type="RuleBase" id="RU003512"/>
    </source>
</evidence>
<dbReference type="PRINTS" id="PR00690">
    <property type="entry name" value="ADHESNFAMILY"/>
</dbReference>
<evidence type="ECO:0000313" key="8">
    <source>
        <dbReference type="Proteomes" id="UP000325576"/>
    </source>
</evidence>
<dbReference type="PANTHER" id="PTHR42953">
    <property type="entry name" value="HIGH-AFFINITY ZINC UPTAKE SYSTEM PROTEIN ZNUA-RELATED"/>
    <property type="match status" value="1"/>
</dbReference>
<dbReference type="GO" id="GO:0007155">
    <property type="term" value="P:cell adhesion"/>
    <property type="evidence" value="ECO:0007669"/>
    <property type="project" value="InterPro"/>
</dbReference>
<name>A0A5N5DVH5_RHOER</name>
<keyword evidence="3" id="KW-0479">Metal-binding</keyword>
<dbReference type="SUPFAM" id="SSF53807">
    <property type="entry name" value="Helical backbone' metal receptor"/>
    <property type="match status" value="1"/>
</dbReference>
<gene>
    <name evidence="7" type="ORF">BS297_27475</name>
</gene>
<dbReference type="AlphaFoldDB" id="A0A5N5DVH5"/>
<dbReference type="PANTHER" id="PTHR42953:SF1">
    <property type="entry name" value="METAL-BINDING PROTEIN HI_0362-RELATED"/>
    <property type="match status" value="1"/>
</dbReference>
<dbReference type="GO" id="GO:0046872">
    <property type="term" value="F:metal ion binding"/>
    <property type="evidence" value="ECO:0007669"/>
    <property type="project" value="UniProtKB-KW"/>
</dbReference>
<organism evidence="7 8">
    <name type="scientific">Rhodococcus erythropolis</name>
    <name type="common">Arthrobacter picolinophilus</name>
    <dbReference type="NCBI Taxonomy" id="1833"/>
    <lineage>
        <taxon>Bacteria</taxon>
        <taxon>Bacillati</taxon>
        <taxon>Actinomycetota</taxon>
        <taxon>Actinomycetes</taxon>
        <taxon>Mycobacteriales</taxon>
        <taxon>Nocardiaceae</taxon>
        <taxon>Rhodococcus</taxon>
        <taxon>Rhodococcus erythropolis group</taxon>
    </lineage>
</organism>
<dbReference type="InterPro" id="IPR006129">
    <property type="entry name" value="AdhesinB"/>
</dbReference>
<reference evidence="7 8" key="1">
    <citation type="journal article" date="2017" name="Poromechanics V (2013)">
        <title>Genomic Characterization of the Arsenic-Tolerant Actinobacterium, &lt;i&gt;Rhodococcus erythropolis&lt;/i&gt; S43.</title>
        <authorList>
            <person name="Retamal-Morales G."/>
            <person name="Mehnert M."/>
            <person name="Schwabe R."/>
            <person name="Tischler D."/>
            <person name="Schloemann M."/>
            <person name="Levican G.J."/>
        </authorList>
    </citation>
    <scope>NUCLEOTIDE SEQUENCE [LARGE SCALE GENOMIC DNA]</scope>
    <source>
        <strain evidence="7 8">S43</strain>
    </source>
</reference>
<keyword evidence="2 5" id="KW-0813">Transport</keyword>
<dbReference type="InterPro" id="IPR006127">
    <property type="entry name" value="ZnuA-like"/>
</dbReference>
<dbReference type="InterPro" id="IPR006128">
    <property type="entry name" value="Lipoprotein_PsaA-like"/>
</dbReference>
<evidence type="ECO:0000256" key="6">
    <source>
        <dbReference type="SAM" id="SignalP"/>
    </source>
</evidence>
<comment type="similarity">
    <text evidence="5">Belongs to the bacterial solute-binding protein 9 family.</text>
</comment>